<evidence type="ECO:0000256" key="1">
    <source>
        <dbReference type="ARBA" id="ARBA00008045"/>
    </source>
</evidence>
<dbReference type="EMBL" id="CADEPI010000083">
    <property type="protein sequence ID" value="CAB3373223.1"/>
    <property type="molecule type" value="Genomic_DNA"/>
</dbReference>
<dbReference type="CDD" id="cd23161">
    <property type="entry name" value="Prefoldin_6"/>
    <property type="match status" value="1"/>
</dbReference>
<dbReference type="PANTHER" id="PTHR21431:SF0">
    <property type="entry name" value="PREFOLDIN SUBUNIT 6"/>
    <property type="match status" value="1"/>
</dbReference>
<keyword evidence="3" id="KW-0143">Chaperone</keyword>
<dbReference type="GO" id="GO:0006457">
    <property type="term" value="P:protein folding"/>
    <property type="evidence" value="ECO:0007669"/>
    <property type="project" value="InterPro"/>
</dbReference>
<dbReference type="GO" id="GO:0016272">
    <property type="term" value="C:prefoldin complex"/>
    <property type="evidence" value="ECO:0007669"/>
    <property type="project" value="InterPro"/>
</dbReference>
<feature type="coiled-coil region" evidence="5">
    <location>
        <begin position="1"/>
        <end position="35"/>
    </location>
</feature>
<dbReference type="Pfam" id="PF01920">
    <property type="entry name" value="Prefoldin_2"/>
    <property type="match status" value="1"/>
</dbReference>
<evidence type="ECO:0000256" key="3">
    <source>
        <dbReference type="ARBA" id="ARBA00023186"/>
    </source>
</evidence>
<dbReference type="PANTHER" id="PTHR21431">
    <property type="entry name" value="PREFOLDIN SUBUNIT 6"/>
    <property type="match status" value="1"/>
</dbReference>
<comment type="subunit">
    <text evidence="2">Heterohexamer of two PFD-alpha type and four PFD-beta type subunits.</text>
</comment>
<dbReference type="GO" id="GO:0051087">
    <property type="term" value="F:protein-folding chaperone binding"/>
    <property type="evidence" value="ECO:0007669"/>
    <property type="project" value="TreeGrafter"/>
</dbReference>
<dbReference type="SUPFAM" id="SSF46579">
    <property type="entry name" value="Prefoldin"/>
    <property type="match status" value="1"/>
</dbReference>
<dbReference type="Gene3D" id="1.10.287.370">
    <property type="match status" value="1"/>
</dbReference>
<dbReference type="OrthoDB" id="248120at2759"/>
<proteinExistence type="inferred from homology"/>
<evidence type="ECO:0000256" key="4">
    <source>
        <dbReference type="ARBA" id="ARBA00072592"/>
    </source>
</evidence>
<keyword evidence="7" id="KW-1185">Reference proteome</keyword>
<comment type="caution">
    <text evidence="6">The sequence shown here is derived from an EMBL/GenBank/DDBJ whole genome shotgun (WGS) entry which is preliminary data.</text>
</comment>
<dbReference type="Proteomes" id="UP000494165">
    <property type="component" value="Unassembled WGS sequence"/>
</dbReference>
<dbReference type="GO" id="GO:0005737">
    <property type="term" value="C:cytoplasm"/>
    <property type="evidence" value="ECO:0007669"/>
    <property type="project" value="TreeGrafter"/>
</dbReference>
<dbReference type="InterPro" id="IPR009053">
    <property type="entry name" value="Prefoldin"/>
</dbReference>
<dbReference type="GO" id="GO:0051131">
    <property type="term" value="P:chaperone-mediated protein complex assembly"/>
    <property type="evidence" value="ECO:0007669"/>
    <property type="project" value="TreeGrafter"/>
</dbReference>
<dbReference type="InterPro" id="IPR002777">
    <property type="entry name" value="PFD_beta-like"/>
</dbReference>
<dbReference type="AlphaFoldDB" id="A0A8S1CYV6"/>
<keyword evidence="5" id="KW-0175">Coiled coil</keyword>
<reference evidence="6 7" key="1">
    <citation type="submission" date="2020-04" db="EMBL/GenBank/DDBJ databases">
        <authorList>
            <person name="Alioto T."/>
            <person name="Alioto T."/>
            <person name="Gomez Garrido J."/>
        </authorList>
    </citation>
    <scope>NUCLEOTIDE SEQUENCE [LARGE SCALE GENOMIC DNA]</scope>
</reference>
<sequence>MEEMQKKLNSELEALKKLQKEYQKSMNAHQQLDAQLGENKVVKEELDLLKPSNTVYKLMGPVLVKQDIEEAKMNVDKRIKYISSEVERQNKMLADQEEKMQATKDNLTKAQAQMQQIQKAIQGQA</sequence>
<evidence type="ECO:0000256" key="5">
    <source>
        <dbReference type="SAM" id="Coils"/>
    </source>
</evidence>
<name>A0A8S1CYV6_9INSE</name>
<dbReference type="FunFam" id="1.10.287.370:FF:000003">
    <property type="entry name" value="Prefoldin subunit 6"/>
    <property type="match status" value="1"/>
</dbReference>
<dbReference type="GO" id="GO:0051082">
    <property type="term" value="F:unfolded protein binding"/>
    <property type="evidence" value="ECO:0007669"/>
    <property type="project" value="InterPro"/>
</dbReference>
<evidence type="ECO:0000256" key="2">
    <source>
        <dbReference type="ARBA" id="ARBA00011695"/>
    </source>
</evidence>
<organism evidence="6 7">
    <name type="scientific">Cloeon dipterum</name>
    <dbReference type="NCBI Taxonomy" id="197152"/>
    <lineage>
        <taxon>Eukaryota</taxon>
        <taxon>Metazoa</taxon>
        <taxon>Ecdysozoa</taxon>
        <taxon>Arthropoda</taxon>
        <taxon>Hexapoda</taxon>
        <taxon>Insecta</taxon>
        <taxon>Pterygota</taxon>
        <taxon>Palaeoptera</taxon>
        <taxon>Ephemeroptera</taxon>
        <taxon>Pisciforma</taxon>
        <taxon>Baetidae</taxon>
        <taxon>Cloeon</taxon>
    </lineage>
</organism>
<protein>
    <recommendedName>
        <fullName evidence="4">Probable prefoldin subunit 6</fullName>
    </recommendedName>
</protein>
<feature type="coiled-coil region" evidence="5">
    <location>
        <begin position="86"/>
        <end position="120"/>
    </location>
</feature>
<evidence type="ECO:0000313" key="7">
    <source>
        <dbReference type="Proteomes" id="UP000494165"/>
    </source>
</evidence>
<evidence type="ECO:0000313" key="6">
    <source>
        <dbReference type="EMBL" id="CAB3373223.1"/>
    </source>
</evidence>
<accession>A0A8S1CYV6</accession>
<gene>
    <name evidence="6" type="ORF">CLODIP_2_CD03670</name>
</gene>
<comment type="similarity">
    <text evidence="1">Belongs to the prefoldin subunit beta family.</text>
</comment>